<protein>
    <submittedName>
        <fullName evidence="2">Uncharacterized protein</fullName>
    </submittedName>
</protein>
<proteinExistence type="predicted"/>
<name>A0ABV9SSB7_9ACTN</name>
<keyword evidence="3" id="KW-1185">Reference proteome</keyword>
<dbReference type="Proteomes" id="UP001595858">
    <property type="component" value="Unassembled WGS sequence"/>
</dbReference>
<feature type="region of interest" description="Disordered" evidence="1">
    <location>
        <begin position="1"/>
        <end position="112"/>
    </location>
</feature>
<feature type="region of interest" description="Disordered" evidence="1">
    <location>
        <begin position="186"/>
        <end position="209"/>
    </location>
</feature>
<sequence length="209" mass="21248">MADMPAEEPGDFDLPEEPHAPEPENTDDLPDAGVFDFADVSPDPLADPADDGPLPADPVPVPADFDALEEVEPDDGADEAADVVEARLADAEDVEGTEEPVEDDEEDEEDEAADVLDALPADVDLSAPLVDLSAGFLSAGFVDVSAAGPGFFAPLPPPDFAAPLAPLPPPAALVDVVLDSLDLLDAPDPLGAEPPDAVGDSGLSAAVDA</sequence>
<feature type="compositionally biased region" description="Acidic residues" evidence="1">
    <location>
        <begin position="91"/>
        <end position="112"/>
    </location>
</feature>
<feature type="compositionally biased region" description="Acidic residues" evidence="1">
    <location>
        <begin position="1"/>
        <end position="15"/>
    </location>
</feature>
<evidence type="ECO:0000313" key="2">
    <source>
        <dbReference type="EMBL" id="MFC4869204.1"/>
    </source>
</evidence>
<feature type="compositionally biased region" description="Low complexity" evidence="1">
    <location>
        <begin position="186"/>
        <end position="197"/>
    </location>
</feature>
<evidence type="ECO:0000256" key="1">
    <source>
        <dbReference type="SAM" id="MobiDB-lite"/>
    </source>
</evidence>
<dbReference type="EMBL" id="JBHSIY010000026">
    <property type="protein sequence ID" value="MFC4869204.1"/>
    <property type="molecule type" value="Genomic_DNA"/>
</dbReference>
<accession>A0ABV9SSB7</accession>
<reference evidence="3" key="1">
    <citation type="journal article" date="2019" name="Int. J. Syst. Evol. Microbiol.">
        <title>The Global Catalogue of Microorganisms (GCM) 10K type strain sequencing project: providing services to taxonomists for standard genome sequencing and annotation.</title>
        <authorList>
            <consortium name="The Broad Institute Genomics Platform"/>
            <consortium name="The Broad Institute Genome Sequencing Center for Infectious Disease"/>
            <person name="Wu L."/>
            <person name="Ma J."/>
        </authorList>
    </citation>
    <scope>NUCLEOTIDE SEQUENCE [LARGE SCALE GENOMIC DNA]</scope>
    <source>
        <strain evidence="3">CGMCC 4.7304</strain>
    </source>
</reference>
<feature type="compositionally biased region" description="Low complexity" evidence="1">
    <location>
        <begin position="38"/>
        <end position="54"/>
    </location>
</feature>
<evidence type="ECO:0000313" key="3">
    <source>
        <dbReference type="Proteomes" id="UP001595858"/>
    </source>
</evidence>
<organism evidence="2 3">
    <name type="scientific">Streptomonospora arabica</name>
    <dbReference type="NCBI Taxonomy" id="412417"/>
    <lineage>
        <taxon>Bacteria</taxon>
        <taxon>Bacillati</taxon>
        <taxon>Actinomycetota</taxon>
        <taxon>Actinomycetes</taxon>
        <taxon>Streptosporangiales</taxon>
        <taxon>Nocardiopsidaceae</taxon>
        <taxon>Streptomonospora</taxon>
    </lineage>
</organism>
<gene>
    <name evidence="2" type="ORF">ACFPCZ_21435</name>
</gene>
<feature type="compositionally biased region" description="Acidic residues" evidence="1">
    <location>
        <begin position="66"/>
        <end position="82"/>
    </location>
</feature>
<comment type="caution">
    <text evidence="2">The sequence shown here is derived from an EMBL/GenBank/DDBJ whole genome shotgun (WGS) entry which is preliminary data.</text>
</comment>